<evidence type="ECO:0000256" key="11">
    <source>
        <dbReference type="ARBA" id="ARBA00034003"/>
    </source>
</evidence>
<dbReference type="Pfam" id="PF04675">
    <property type="entry name" value="DNA_ligase_A_N"/>
    <property type="match status" value="1"/>
</dbReference>
<keyword evidence="2 12" id="KW-0436">Ligase</keyword>
<dbReference type="GO" id="GO:0051301">
    <property type="term" value="P:cell division"/>
    <property type="evidence" value="ECO:0007669"/>
    <property type="project" value="UniProtKB-KW"/>
</dbReference>
<dbReference type="PROSITE" id="PS50160">
    <property type="entry name" value="DNA_LIGASE_A3"/>
    <property type="match status" value="1"/>
</dbReference>
<dbReference type="GO" id="GO:0005524">
    <property type="term" value="F:ATP binding"/>
    <property type="evidence" value="ECO:0007669"/>
    <property type="project" value="UniProtKB-KW"/>
</dbReference>
<reference evidence="15 16" key="1">
    <citation type="submission" date="2020-08" db="EMBL/GenBank/DDBJ databases">
        <title>Genomic Encyclopedia of Type Strains, Phase IV (KMG-IV): sequencing the most valuable type-strain genomes for metagenomic binning, comparative biology and taxonomic classification.</title>
        <authorList>
            <person name="Goeker M."/>
        </authorList>
    </citation>
    <scope>NUCLEOTIDE SEQUENCE [LARGE SCALE GENOMIC DNA]</scope>
    <source>
        <strain evidence="15 16">YC6886</strain>
    </source>
</reference>
<dbReference type="GO" id="GO:0003910">
    <property type="term" value="F:DNA ligase (ATP) activity"/>
    <property type="evidence" value="ECO:0007669"/>
    <property type="project" value="UniProtKB-EC"/>
</dbReference>
<keyword evidence="6 12" id="KW-0227">DNA damage</keyword>
<name>A0A840VIP7_9BACT</name>
<evidence type="ECO:0000256" key="4">
    <source>
        <dbReference type="ARBA" id="ARBA00022705"/>
    </source>
</evidence>
<keyword evidence="8 12" id="KW-0233">DNA recombination</keyword>
<proteinExistence type="inferred from homology"/>
<protein>
    <recommendedName>
        <fullName evidence="12">DNA ligase</fullName>
        <ecNumber evidence="12">6.5.1.1</ecNumber>
    </recommendedName>
</protein>
<dbReference type="PANTHER" id="PTHR45674">
    <property type="entry name" value="DNA LIGASE 1/3 FAMILY MEMBER"/>
    <property type="match status" value="1"/>
</dbReference>
<evidence type="ECO:0000313" key="16">
    <source>
        <dbReference type="Proteomes" id="UP000557717"/>
    </source>
</evidence>
<dbReference type="InterPro" id="IPR036599">
    <property type="entry name" value="DNA_ligase_N_sf"/>
</dbReference>
<dbReference type="InterPro" id="IPR012308">
    <property type="entry name" value="DNA_ligase_ATP-dep_N"/>
</dbReference>
<dbReference type="InterPro" id="IPR011108">
    <property type="entry name" value="RMMBL"/>
</dbReference>
<dbReference type="CDD" id="cd07898">
    <property type="entry name" value="Adenylation_DNA_ligase"/>
    <property type="match status" value="1"/>
</dbReference>
<evidence type="ECO:0000259" key="14">
    <source>
        <dbReference type="PROSITE" id="PS50160"/>
    </source>
</evidence>
<evidence type="ECO:0000256" key="2">
    <source>
        <dbReference type="ARBA" id="ARBA00022598"/>
    </source>
</evidence>
<keyword evidence="7 12" id="KW-0067">ATP-binding</keyword>
<dbReference type="PANTHER" id="PTHR45674:SF4">
    <property type="entry name" value="DNA LIGASE 1"/>
    <property type="match status" value="1"/>
</dbReference>
<evidence type="ECO:0000256" key="1">
    <source>
        <dbReference type="ARBA" id="ARBA00007572"/>
    </source>
</evidence>
<evidence type="ECO:0000256" key="12">
    <source>
        <dbReference type="RuleBase" id="RU000617"/>
    </source>
</evidence>
<dbReference type="RefSeq" id="WP_184021845.1">
    <property type="nucleotide sequence ID" value="NZ_JACHFD010000031.1"/>
</dbReference>
<dbReference type="InterPro" id="IPR012340">
    <property type="entry name" value="NA-bd_OB-fold"/>
</dbReference>
<dbReference type="SUPFAM" id="SSF117018">
    <property type="entry name" value="ATP-dependent DNA ligase DNA-binding domain"/>
    <property type="match status" value="1"/>
</dbReference>
<evidence type="ECO:0000256" key="5">
    <source>
        <dbReference type="ARBA" id="ARBA00022741"/>
    </source>
</evidence>
<dbReference type="InterPro" id="IPR016059">
    <property type="entry name" value="DNA_ligase_ATP-dep_CS"/>
</dbReference>
<keyword evidence="3" id="KW-0132">Cell division</keyword>
<gene>
    <name evidence="15" type="ORF">HNR46_003920</name>
</gene>
<keyword evidence="16" id="KW-1185">Reference proteome</keyword>
<evidence type="ECO:0000256" key="8">
    <source>
        <dbReference type="ARBA" id="ARBA00023172"/>
    </source>
</evidence>
<comment type="similarity">
    <text evidence="1 13">Belongs to the ATP-dependent DNA ligase family.</text>
</comment>
<dbReference type="GO" id="GO:0071897">
    <property type="term" value="P:DNA biosynthetic process"/>
    <property type="evidence" value="ECO:0007669"/>
    <property type="project" value="InterPro"/>
</dbReference>
<feature type="domain" description="ATP-dependent DNA ligase family profile" evidence="14">
    <location>
        <begin position="671"/>
        <end position="793"/>
    </location>
</feature>
<evidence type="ECO:0000256" key="13">
    <source>
        <dbReference type="RuleBase" id="RU004196"/>
    </source>
</evidence>
<dbReference type="CDD" id="cd07972">
    <property type="entry name" value="OBF_DNA_ligase_Arch_LigB"/>
    <property type="match status" value="1"/>
</dbReference>
<evidence type="ECO:0000256" key="10">
    <source>
        <dbReference type="ARBA" id="ARBA00023306"/>
    </source>
</evidence>
<dbReference type="GO" id="GO:0006281">
    <property type="term" value="P:DNA repair"/>
    <property type="evidence" value="ECO:0007669"/>
    <property type="project" value="UniProtKB-KW"/>
</dbReference>
<dbReference type="Gene3D" id="2.40.50.140">
    <property type="entry name" value="Nucleic acid-binding proteins"/>
    <property type="match status" value="1"/>
</dbReference>
<comment type="catalytic activity">
    <reaction evidence="11 12">
        <text>ATP + (deoxyribonucleotide)n-3'-hydroxyl + 5'-phospho-(deoxyribonucleotide)m = (deoxyribonucleotide)n+m + AMP + diphosphate.</text>
        <dbReference type="EC" id="6.5.1.1"/>
    </reaction>
</comment>
<sequence length="887" mass="98596">MLPVRDQQGLHLPEPDLWLDPHRPRPFAFVSHAHADHFARHECCLCSETTAALLRARYQIAESRLRPLAFHSPIEHAGHRILLLPAGHIRGSAMLHITRLSDGKSLLYTGDFKVRPGRTAEPVVFKHADTLILETTFALPKFVFPSAMEVEASVLRFVHGCLDGGEIPILLGYSLGKAQEALALLHEHGIPALLHPKVAEMTEACRTTGLTCLPEPVILADEIPPGHAIIAPPNAVRSTLLRRLKNARTAMLSGWAMTPGAAYRYRVDEAIPLSDHADHPGLLECLQRVQPKYVLTVHGYAQEFAAELRQRGIEAWSASGQDQLELSLPTAKAQAKHSFIKRPNCGFADFSDLLRLVAETHSRLGKIEHLSRYLAALPPETLPLATHWLAGNPLPRSEGTLHTGSAALRRALLSLPKAREERYRTLSLSQNDAARTARLFLQELTPAPEPEELHGVHQFFQQLAAAPGSLSKIELLADRMIRFNPAESETLVRILTGDLRIGLKEGLLEDALAAAFGADPAILRHAHMLTGDIGETALLAQQRRLTEASLRPGVPIKVMLASPESDTAAIFQRHPSPLWLEPKFDGIRAQLHKRGNQVSLFSRDLRSIDSQFPELLAEARKLPGDFILDGEIIAHAEGRKLTFQDLQKRLGRLTLSQIDLFSETASDLPPVVFVAFDQLYGNQSSLLEAPLHIRRQHLEALLQAPPHSFRMIPVATAHSIEQIETAFKQALLDGHEGLISKNPSSPYSPGRRGKSWLKLKGIMPTLDCVVVAAEQGHGKRSEWLSDYTFALRDTLTGDLRVIGKAYSGLTDLEIEELTEHFHRHTLEKQRRKHWVEPNIVLEIAFDSIRSSRRHDSGLALRFPRIKAIRRDKTSAEIDTLQYAQSLL</sequence>
<dbReference type="NCBIfam" id="TIGR00574">
    <property type="entry name" value="dnl1"/>
    <property type="match status" value="1"/>
</dbReference>
<dbReference type="InterPro" id="IPR036866">
    <property type="entry name" value="RibonucZ/Hydroxyglut_hydro"/>
</dbReference>
<dbReference type="Proteomes" id="UP000557717">
    <property type="component" value="Unassembled WGS sequence"/>
</dbReference>
<keyword evidence="9 12" id="KW-0234">DNA repair</keyword>
<dbReference type="PROSITE" id="PS00697">
    <property type="entry name" value="DNA_LIGASE_A1"/>
    <property type="match status" value="1"/>
</dbReference>
<dbReference type="InterPro" id="IPR000977">
    <property type="entry name" value="DNA_ligase_ATP-dep"/>
</dbReference>
<dbReference type="GO" id="GO:0006310">
    <property type="term" value="P:DNA recombination"/>
    <property type="evidence" value="ECO:0007669"/>
    <property type="project" value="UniProtKB-KW"/>
</dbReference>
<dbReference type="GO" id="GO:0003677">
    <property type="term" value="F:DNA binding"/>
    <property type="evidence" value="ECO:0007669"/>
    <property type="project" value="InterPro"/>
</dbReference>
<dbReference type="Gene3D" id="3.60.15.10">
    <property type="entry name" value="Ribonuclease Z/Hydroxyacylglutathione hydrolase-like"/>
    <property type="match status" value="1"/>
</dbReference>
<keyword evidence="10" id="KW-0131">Cell cycle</keyword>
<dbReference type="Pfam" id="PF07521">
    <property type="entry name" value="RMMBL"/>
    <property type="match status" value="1"/>
</dbReference>
<dbReference type="Gene3D" id="3.30.470.30">
    <property type="entry name" value="DNA ligase/mRNA capping enzyme"/>
    <property type="match status" value="1"/>
</dbReference>
<dbReference type="Gene3D" id="1.10.3260.10">
    <property type="entry name" value="DNA ligase, ATP-dependent, N-terminal domain"/>
    <property type="match status" value="1"/>
</dbReference>
<evidence type="ECO:0000256" key="6">
    <source>
        <dbReference type="ARBA" id="ARBA00022763"/>
    </source>
</evidence>
<dbReference type="Pfam" id="PF04679">
    <property type="entry name" value="DNA_ligase_A_C"/>
    <property type="match status" value="1"/>
</dbReference>
<keyword evidence="4" id="KW-0235">DNA replication</keyword>
<dbReference type="Pfam" id="PF01068">
    <property type="entry name" value="DNA_ligase_A_M"/>
    <property type="match status" value="1"/>
</dbReference>
<comment type="caution">
    <text evidence="15">The sequence shown here is derived from an EMBL/GenBank/DDBJ whole genome shotgun (WGS) entry which is preliminary data.</text>
</comment>
<dbReference type="EMBL" id="JACHFD010000031">
    <property type="protein sequence ID" value="MBB5353659.1"/>
    <property type="molecule type" value="Genomic_DNA"/>
</dbReference>
<dbReference type="InterPro" id="IPR050191">
    <property type="entry name" value="ATP-dep_DNA_ligase"/>
</dbReference>
<dbReference type="InterPro" id="IPR012309">
    <property type="entry name" value="DNA_ligase_ATP-dep_C"/>
</dbReference>
<evidence type="ECO:0000256" key="7">
    <source>
        <dbReference type="ARBA" id="ARBA00022840"/>
    </source>
</evidence>
<dbReference type="SUPFAM" id="SSF56281">
    <property type="entry name" value="Metallo-hydrolase/oxidoreductase"/>
    <property type="match status" value="1"/>
</dbReference>
<evidence type="ECO:0000313" key="15">
    <source>
        <dbReference type="EMBL" id="MBB5353659.1"/>
    </source>
</evidence>
<dbReference type="InterPro" id="IPR012310">
    <property type="entry name" value="DNA_ligase_ATP-dep_cent"/>
</dbReference>
<dbReference type="AlphaFoldDB" id="A0A840VIP7"/>
<dbReference type="SUPFAM" id="SSF56091">
    <property type="entry name" value="DNA ligase/mRNA capping enzyme, catalytic domain"/>
    <property type="match status" value="1"/>
</dbReference>
<accession>A0A840VIP7</accession>
<evidence type="ECO:0000256" key="3">
    <source>
        <dbReference type="ARBA" id="ARBA00022618"/>
    </source>
</evidence>
<organism evidence="15 16">
    <name type="scientific">Haloferula luteola</name>
    <dbReference type="NCBI Taxonomy" id="595692"/>
    <lineage>
        <taxon>Bacteria</taxon>
        <taxon>Pseudomonadati</taxon>
        <taxon>Verrucomicrobiota</taxon>
        <taxon>Verrucomicrobiia</taxon>
        <taxon>Verrucomicrobiales</taxon>
        <taxon>Verrucomicrobiaceae</taxon>
        <taxon>Haloferula</taxon>
    </lineage>
</organism>
<dbReference type="EC" id="6.5.1.1" evidence="12"/>
<dbReference type="GO" id="GO:0006260">
    <property type="term" value="P:DNA replication"/>
    <property type="evidence" value="ECO:0007669"/>
    <property type="project" value="UniProtKB-KW"/>
</dbReference>
<dbReference type="SUPFAM" id="SSF50249">
    <property type="entry name" value="Nucleic acid-binding proteins"/>
    <property type="match status" value="1"/>
</dbReference>
<evidence type="ECO:0000256" key="9">
    <source>
        <dbReference type="ARBA" id="ARBA00023204"/>
    </source>
</evidence>
<keyword evidence="5 12" id="KW-0547">Nucleotide-binding</keyword>